<name>A0A4Q2RTW2_9ACTN</name>
<evidence type="ECO:0000313" key="3">
    <source>
        <dbReference type="Proteomes" id="UP000291838"/>
    </source>
</evidence>
<gene>
    <name evidence="2" type="ORF">EUA06_11190</name>
</gene>
<reference evidence="2 3" key="1">
    <citation type="submission" date="2019-01" db="EMBL/GenBank/DDBJ databases">
        <title>Novel species of Nocardioides.</title>
        <authorList>
            <person name="Liu Q."/>
            <person name="Xin Y.-H."/>
        </authorList>
    </citation>
    <scope>NUCLEOTIDE SEQUENCE [LARGE SCALE GENOMIC DNA]</scope>
    <source>
        <strain evidence="2 3">HLT3-15</strain>
    </source>
</reference>
<sequence length="69" mass="7539">MTTDALDPGPDGNYPHMPRNPDGSLDTARMPIGLRRQRTPEGDTVLIDVEPTLLDGRRVTDAVPANQED</sequence>
<dbReference type="RefSeq" id="WP_129475548.1">
    <property type="nucleotide sequence ID" value="NZ_SDWS01000004.1"/>
</dbReference>
<dbReference type="EMBL" id="SDWS01000004">
    <property type="protein sequence ID" value="RYB90833.1"/>
    <property type="molecule type" value="Genomic_DNA"/>
</dbReference>
<evidence type="ECO:0000313" key="2">
    <source>
        <dbReference type="EMBL" id="RYB90833.1"/>
    </source>
</evidence>
<proteinExistence type="predicted"/>
<accession>A0A4Q2RTW2</accession>
<dbReference type="AlphaFoldDB" id="A0A4Q2RTW2"/>
<evidence type="ECO:0000256" key="1">
    <source>
        <dbReference type="SAM" id="MobiDB-lite"/>
    </source>
</evidence>
<organism evidence="2 3">
    <name type="scientific">Nocardioides glacieisoli</name>
    <dbReference type="NCBI Taxonomy" id="1168730"/>
    <lineage>
        <taxon>Bacteria</taxon>
        <taxon>Bacillati</taxon>
        <taxon>Actinomycetota</taxon>
        <taxon>Actinomycetes</taxon>
        <taxon>Propionibacteriales</taxon>
        <taxon>Nocardioidaceae</taxon>
        <taxon>Nocardioides</taxon>
    </lineage>
</organism>
<dbReference type="OrthoDB" id="5196755at2"/>
<comment type="caution">
    <text evidence="2">The sequence shown here is derived from an EMBL/GenBank/DDBJ whole genome shotgun (WGS) entry which is preliminary data.</text>
</comment>
<protein>
    <submittedName>
        <fullName evidence="2">Uncharacterized protein</fullName>
    </submittedName>
</protein>
<keyword evidence="3" id="KW-1185">Reference proteome</keyword>
<dbReference type="Proteomes" id="UP000291838">
    <property type="component" value="Unassembled WGS sequence"/>
</dbReference>
<feature type="region of interest" description="Disordered" evidence="1">
    <location>
        <begin position="1"/>
        <end position="28"/>
    </location>
</feature>